<protein>
    <submittedName>
        <fullName evidence="1">Uncharacterized protein</fullName>
    </submittedName>
</protein>
<sequence length="88" mass="9619">MTGGPVTVPSTIRGVREALPESERAEFTAEIENVSADELQMTLMRWVMRIPTPHDEAEEALAERLAAGDLTGVTFADELGDDEYRSAP</sequence>
<keyword evidence="2" id="KW-1185">Reference proteome</keyword>
<comment type="caution">
    <text evidence="1">The sequence shown here is derived from an EMBL/GenBank/DDBJ whole genome shotgun (WGS) entry which is preliminary data.</text>
</comment>
<dbReference type="STRING" id="1048205.AB852_06190"/>
<organism evidence="1 2">
    <name type="scientific">Streptomyces uncialis</name>
    <dbReference type="NCBI Taxonomy" id="1048205"/>
    <lineage>
        <taxon>Bacteria</taxon>
        <taxon>Bacillati</taxon>
        <taxon>Actinomycetota</taxon>
        <taxon>Actinomycetes</taxon>
        <taxon>Kitasatosporales</taxon>
        <taxon>Streptomycetaceae</taxon>
        <taxon>Streptomyces</taxon>
    </lineage>
</organism>
<name>A0A1Q4VEI6_9ACTN</name>
<dbReference type="Proteomes" id="UP000186455">
    <property type="component" value="Unassembled WGS sequence"/>
</dbReference>
<reference evidence="1 2" key="1">
    <citation type="submission" date="2015-06" db="EMBL/GenBank/DDBJ databases">
        <title>Cloning and characterization of the uncialamcin biosynthetic gene cluster.</title>
        <authorList>
            <person name="Yan X."/>
            <person name="Huang T."/>
            <person name="Ge H."/>
            <person name="Shen B."/>
        </authorList>
    </citation>
    <scope>NUCLEOTIDE SEQUENCE [LARGE SCALE GENOMIC DNA]</scope>
    <source>
        <strain evidence="1 2">DCA2648</strain>
    </source>
</reference>
<evidence type="ECO:0000313" key="2">
    <source>
        <dbReference type="Proteomes" id="UP000186455"/>
    </source>
</evidence>
<proteinExistence type="predicted"/>
<evidence type="ECO:0000313" key="1">
    <source>
        <dbReference type="EMBL" id="OKH96225.1"/>
    </source>
</evidence>
<dbReference type="AlphaFoldDB" id="A0A1Q4VEI6"/>
<dbReference type="EMBL" id="LFBV01000001">
    <property type="protein sequence ID" value="OKH96225.1"/>
    <property type="molecule type" value="Genomic_DNA"/>
</dbReference>
<accession>A0A1Q4VEI6</accession>
<gene>
    <name evidence="1" type="ORF">AB852_06190</name>
</gene>